<evidence type="ECO:0000313" key="2">
    <source>
        <dbReference type="RefSeq" id="XP_026277187.1"/>
    </source>
</evidence>
<accession>A0A6J1S826</accession>
<keyword evidence="1" id="KW-1185">Reference proteome</keyword>
<name>A0A6J1S826_FRAOC</name>
<dbReference type="InterPro" id="IPR053002">
    <property type="entry name" value="Metalloproteinase_M10B"/>
</dbReference>
<dbReference type="SUPFAM" id="SSF55486">
    <property type="entry name" value="Metalloproteases ('zincins'), catalytic domain"/>
    <property type="match status" value="1"/>
</dbReference>
<reference evidence="2" key="1">
    <citation type="submission" date="2025-08" db="UniProtKB">
        <authorList>
            <consortium name="RefSeq"/>
        </authorList>
    </citation>
    <scope>IDENTIFICATION</scope>
    <source>
        <tissue evidence="2">Whole organism</tissue>
    </source>
</reference>
<dbReference type="Pfam" id="PF12044">
    <property type="entry name" value="Metallopep"/>
    <property type="match status" value="1"/>
</dbReference>
<dbReference type="GeneID" id="113205692"/>
<dbReference type="OrthoDB" id="74460at2759"/>
<evidence type="ECO:0000313" key="1">
    <source>
        <dbReference type="Proteomes" id="UP000504606"/>
    </source>
</evidence>
<proteinExistence type="predicted"/>
<organism evidence="1 2">
    <name type="scientific">Frankliniella occidentalis</name>
    <name type="common">Western flower thrips</name>
    <name type="synonym">Euthrips occidentalis</name>
    <dbReference type="NCBI Taxonomy" id="133901"/>
    <lineage>
        <taxon>Eukaryota</taxon>
        <taxon>Metazoa</taxon>
        <taxon>Ecdysozoa</taxon>
        <taxon>Arthropoda</taxon>
        <taxon>Hexapoda</taxon>
        <taxon>Insecta</taxon>
        <taxon>Pterygota</taxon>
        <taxon>Neoptera</taxon>
        <taxon>Paraneoptera</taxon>
        <taxon>Thysanoptera</taxon>
        <taxon>Terebrantia</taxon>
        <taxon>Thripoidea</taxon>
        <taxon>Thripidae</taxon>
        <taxon>Frankliniella</taxon>
    </lineage>
</organism>
<gene>
    <name evidence="2" type="primary">LOC113205692</name>
</gene>
<dbReference type="PANTHER" id="PTHR21054">
    <property type="entry name" value="ZINC METALLOPROTEINASE-RELATED"/>
    <property type="match status" value="1"/>
</dbReference>
<dbReference type="InterPro" id="IPR021917">
    <property type="entry name" value="Unchr_Zn-peptidase-like"/>
</dbReference>
<sequence>MTDGKSSKCTNNVHSVKLLNLSSGEEICYSVVVVEGVIKSNDECMAPMDVTIEHMNGPLCGPPITVHKISKNMTFKVLLKLELGMNKFIVNFCTVRKEIILHFRPRQTNFCVIPVYVICKGHDGRFQAPECEDNSIESACERISTGVHLIQSLFAERLQKAGYGRLTFQLQSDLDPMAPDCHILYSDVSVEEAHSALASTLWTWLGREIMLSHFGSKERKYIAFLSSTQYNGNHIRKDTLTHEEIVESTKGYVSLGGGGLALVGTGCLYTWATSIEEVVPRLLSEVAVDTKLFMDESNYRGTYGGCYSTTLGAVAHEMGHTFDLGHTAHGIMGPDYHNIHCLLLPEESTLTCVKAPSKLNLVRDTLLSSTKQVKHISSEGEEKYEALVQELQVVWSVPKSQLTCENTDLLQHKNPKVIKKFGKQQISEEVGHSKGNRATHTFYTNPDTSGEALNCLSPILDRNDISPFWATSCLSILALHRWFNPNATKENSGGLTFNKAKRQITSEYGLGVIEIRDTESLSILHWKFSRESAHKEFTIPSQYIYPKAETLWVIDQVGNSMTFDLKKSERET</sequence>
<dbReference type="PANTHER" id="PTHR21054:SF2">
    <property type="entry name" value="MIP04191P"/>
    <property type="match status" value="1"/>
</dbReference>
<protein>
    <submittedName>
        <fullName evidence="2">Uncharacterized protein LOC113205692 isoform X1</fullName>
    </submittedName>
</protein>
<dbReference type="KEGG" id="foc:113205692"/>
<dbReference type="Proteomes" id="UP000504606">
    <property type="component" value="Unplaced"/>
</dbReference>
<dbReference type="AlphaFoldDB" id="A0A6J1S826"/>
<dbReference type="RefSeq" id="XP_026277187.1">
    <property type="nucleotide sequence ID" value="XM_026421402.2"/>
</dbReference>